<evidence type="ECO:0000256" key="8">
    <source>
        <dbReference type="ARBA" id="ARBA00072554"/>
    </source>
</evidence>
<comment type="similarity">
    <text evidence="2 11">Belongs to the spermidine/spermine synthase family.</text>
</comment>
<dbReference type="EC" id="2.5.1.16" evidence="4"/>
<organism evidence="13 14">
    <name type="scientific">Oopsacas minuta</name>
    <dbReference type="NCBI Taxonomy" id="111878"/>
    <lineage>
        <taxon>Eukaryota</taxon>
        <taxon>Metazoa</taxon>
        <taxon>Porifera</taxon>
        <taxon>Hexactinellida</taxon>
        <taxon>Hexasterophora</taxon>
        <taxon>Lyssacinosida</taxon>
        <taxon>Leucopsacidae</taxon>
        <taxon>Oopsacas</taxon>
    </lineage>
</organism>
<dbReference type="FunFam" id="2.30.140.10:FF:000001">
    <property type="entry name" value="SPE3p Spermidine synthase"/>
    <property type="match status" value="1"/>
</dbReference>
<evidence type="ECO:0000256" key="2">
    <source>
        <dbReference type="ARBA" id="ARBA00007867"/>
    </source>
</evidence>
<dbReference type="PROSITE" id="PS51006">
    <property type="entry name" value="PABS_2"/>
    <property type="match status" value="1"/>
</dbReference>
<dbReference type="GO" id="GO:0004766">
    <property type="term" value="F:spermidine synthase activity"/>
    <property type="evidence" value="ECO:0007669"/>
    <property type="project" value="UniProtKB-EC"/>
</dbReference>
<comment type="subunit">
    <text evidence="3">Homodimer or homotetramer.</text>
</comment>
<dbReference type="NCBIfam" id="NF002010">
    <property type="entry name" value="PRK00811.1"/>
    <property type="match status" value="1"/>
</dbReference>
<dbReference type="PANTHER" id="PTHR11558:SF11">
    <property type="entry name" value="SPERMIDINE SYNTHASE"/>
    <property type="match status" value="1"/>
</dbReference>
<dbReference type="Pfam" id="PF17284">
    <property type="entry name" value="Spermine_synt_N"/>
    <property type="match status" value="1"/>
</dbReference>
<evidence type="ECO:0000256" key="10">
    <source>
        <dbReference type="PROSITE-ProRule" id="PRU00354"/>
    </source>
</evidence>
<gene>
    <name evidence="13" type="ORF">LOD99_358</name>
</gene>
<dbReference type="HAMAP" id="MF_00198">
    <property type="entry name" value="Spermidine_synth"/>
    <property type="match status" value="1"/>
</dbReference>
<evidence type="ECO:0000256" key="1">
    <source>
        <dbReference type="ARBA" id="ARBA00005123"/>
    </source>
</evidence>
<name>A0AAV7K9X0_9METZ</name>
<dbReference type="InterPro" id="IPR029063">
    <property type="entry name" value="SAM-dependent_MTases_sf"/>
</dbReference>
<dbReference type="InterPro" id="IPR001045">
    <property type="entry name" value="Spermi_synthase"/>
</dbReference>
<dbReference type="GO" id="GO:0005829">
    <property type="term" value="C:cytosol"/>
    <property type="evidence" value="ECO:0007669"/>
    <property type="project" value="TreeGrafter"/>
</dbReference>
<comment type="caution">
    <text evidence="13">The sequence shown here is derived from an EMBL/GenBank/DDBJ whole genome shotgun (WGS) entry which is preliminary data.</text>
</comment>
<dbReference type="PROSITE" id="PS01330">
    <property type="entry name" value="PABS_1"/>
    <property type="match status" value="1"/>
</dbReference>
<keyword evidence="5 10" id="KW-0808">Transferase</keyword>
<evidence type="ECO:0000256" key="7">
    <source>
        <dbReference type="ARBA" id="ARBA00053963"/>
    </source>
</evidence>
<comment type="catalytic activity">
    <reaction evidence="6">
        <text>S-adenosyl 3-(methylsulfanyl)propylamine + putrescine = S-methyl-5'-thioadenosine + spermidine + H(+)</text>
        <dbReference type="Rhea" id="RHEA:12721"/>
        <dbReference type="ChEBI" id="CHEBI:15378"/>
        <dbReference type="ChEBI" id="CHEBI:17509"/>
        <dbReference type="ChEBI" id="CHEBI:57443"/>
        <dbReference type="ChEBI" id="CHEBI:57834"/>
        <dbReference type="ChEBI" id="CHEBI:326268"/>
        <dbReference type="EC" id="2.5.1.16"/>
    </reaction>
</comment>
<dbReference type="Gene3D" id="2.30.140.10">
    <property type="entry name" value="Spermidine synthase, tetramerisation domain"/>
    <property type="match status" value="1"/>
</dbReference>
<dbReference type="Pfam" id="PF01564">
    <property type="entry name" value="Spermine_synth"/>
    <property type="match status" value="1"/>
</dbReference>
<protein>
    <recommendedName>
        <fullName evidence="8">Spermidine synthase</fullName>
        <ecNumber evidence="4">2.5.1.16</ecNumber>
    </recommendedName>
    <alternativeName>
        <fullName evidence="9">Putrescine aminopropyltransferase</fullName>
    </alternativeName>
</protein>
<dbReference type="FunFam" id="3.40.50.150:FF:000013">
    <property type="entry name" value="Spermidine synthase"/>
    <property type="match status" value="1"/>
</dbReference>
<dbReference type="CDD" id="cd02440">
    <property type="entry name" value="AdoMet_MTases"/>
    <property type="match status" value="1"/>
</dbReference>
<dbReference type="InterPro" id="IPR037163">
    <property type="entry name" value="Spermidine_synt_N_sf"/>
</dbReference>
<evidence type="ECO:0000256" key="3">
    <source>
        <dbReference type="ARBA" id="ARBA00011774"/>
    </source>
</evidence>
<reference evidence="13 14" key="1">
    <citation type="journal article" date="2023" name="BMC Biol.">
        <title>The compact genome of the sponge Oopsacas minuta (Hexactinellida) is lacking key metazoan core genes.</title>
        <authorList>
            <person name="Santini S."/>
            <person name="Schenkelaars Q."/>
            <person name="Jourda C."/>
            <person name="Duchesne M."/>
            <person name="Belahbib H."/>
            <person name="Rocher C."/>
            <person name="Selva M."/>
            <person name="Riesgo A."/>
            <person name="Vervoort M."/>
            <person name="Leys S.P."/>
            <person name="Kodjabachian L."/>
            <person name="Le Bivic A."/>
            <person name="Borchiellini C."/>
            <person name="Claverie J.M."/>
            <person name="Renard E."/>
        </authorList>
    </citation>
    <scope>NUCLEOTIDE SEQUENCE [LARGE SCALE GENOMIC DNA]</scope>
    <source>
        <strain evidence="13">SPO-2</strain>
    </source>
</reference>
<dbReference type="GO" id="GO:0008295">
    <property type="term" value="P:spermidine biosynthetic process"/>
    <property type="evidence" value="ECO:0007669"/>
    <property type="project" value="TreeGrafter"/>
</dbReference>
<comment type="function">
    <text evidence="7">Catalyzes the production of spermidine from putrescine and decarboxylated S-adenosylmethionine (dcSAM). Has a strong preference for putrescine as substrate, and has very low activity towards 1,3-diaminopropane. Has extremely low activity towards spermidine.</text>
</comment>
<evidence type="ECO:0000313" key="14">
    <source>
        <dbReference type="Proteomes" id="UP001165289"/>
    </source>
</evidence>
<sequence>MELIVDGWFHEKNSMWPHQATSLEVSEVLASEKSKYQDILLFKNQAFGTVLVLDGAIQLTEKDERVYNENIVHIPIMSHPNPKRVLIIGGGDGGALREAVKHPSVEEVVMCEIDERVIELSKKYLPGLSAGFSHPKAKVVIGDAVQYIKECADCSFDVIVSDTSDPVGPAEALFEKDHYTLLKRVLRPDGILCSQAGCIWFDLEIIQKMMKFSRELFPTVDYATFNVPTYPYGALGFLLCCKSNEINFKEPLRTLSHKDLDELDISVYSQEYHRGVFLTVPRYIKNAM</sequence>
<evidence type="ECO:0000313" key="13">
    <source>
        <dbReference type="EMBL" id="KAI6657615.1"/>
    </source>
</evidence>
<evidence type="ECO:0000256" key="5">
    <source>
        <dbReference type="ARBA" id="ARBA00022679"/>
    </source>
</evidence>
<dbReference type="EMBL" id="JAKMXF010000111">
    <property type="protein sequence ID" value="KAI6657615.1"/>
    <property type="molecule type" value="Genomic_DNA"/>
</dbReference>
<dbReference type="InterPro" id="IPR030373">
    <property type="entry name" value="PABS_CS"/>
</dbReference>
<keyword evidence="10" id="KW-0620">Polyamine biosynthesis</keyword>
<dbReference type="SUPFAM" id="SSF53335">
    <property type="entry name" value="S-adenosyl-L-methionine-dependent methyltransferases"/>
    <property type="match status" value="1"/>
</dbReference>
<dbReference type="Proteomes" id="UP001165289">
    <property type="component" value="Unassembled WGS sequence"/>
</dbReference>
<dbReference type="AlphaFoldDB" id="A0AAV7K9X0"/>
<feature type="active site" description="Proton acceptor" evidence="10">
    <location>
        <position position="162"/>
    </location>
</feature>
<comment type="pathway">
    <text evidence="1">Amine and polyamine biosynthesis; spermidine biosynthesis; spermidine from putrescine: step 1/1.</text>
</comment>
<dbReference type="PANTHER" id="PTHR11558">
    <property type="entry name" value="SPERMIDINE/SPERMINE SYNTHASE"/>
    <property type="match status" value="1"/>
</dbReference>
<evidence type="ECO:0000256" key="9">
    <source>
        <dbReference type="ARBA" id="ARBA00082964"/>
    </source>
</evidence>
<proteinExistence type="inferred from homology"/>
<evidence type="ECO:0000259" key="12">
    <source>
        <dbReference type="PROSITE" id="PS51006"/>
    </source>
</evidence>
<accession>A0AAV7K9X0</accession>
<dbReference type="InterPro" id="IPR030374">
    <property type="entry name" value="PABS"/>
</dbReference>
<dbReference type="InterPro" id="IPR035246">
    <property type="entry name" value="Spermidine_synt_N"/>
</dbReference>
<dbReference type="NCBIfam" id="TIGR00417">
    <property type="entry name" value="speE"/>
    <property type="match status" value="1"/>
</dbReference>
<keyword evidence="14" id="KW-1185">Reference proteome</keyword>
<evidence type="ECO:0000256" key="6">
    <source>
        <dbReference type="ARBA" id="ARBA00049307"/>
    </source>
</evidence>
<feature type="domain" description="PABS" evidence="12">
    <location>
        <begin position="6"/>
        <end position="242"/>
    </location>
</feature>
<evidence type="ECO:0000256" key="4">
    <source>
        <dbReference type="ARBA" id="ARBA00012455"/>
    </source>
</evidence>
<dbReference type="Gene3D" id="3.40.50.150">
    <property type="entry name" value="Vaccinia Virus protein VP39"/>
    <property type="match status" value="1"/>
</dbReference>
<evidence type="ECO:0000256" key="11">
    <source>
        <dbReference type="RuleBase" id="RU003836"/>
    </source>
</evidence>